<reference evidence="3 4" key="1">
    <citation type="journal article" date="2017" name="Nat. Microbiol.">
        <title>Natural product diversity associated with the nematode symbionts Photorhabdus and Xenorhabdus.</title>
        <authorList>
            <person name="Tobias N.J."/>
            <person name="Wolff H."/>
            <person name="Djahanschiri B."/>
            <person name="Grundmann F."/>
            <person name="Kronenwerth M."/>
            <person name="Shi Y.M."/>
            <person name="Simonyi S."/>
            <person name="Grun P."/>
            <person name="Shapiro-Ilan D."/>
            <person name="Pidot S.J."/>
            <person name="Stinear T.P."/>
            <person name="Ebersberger I."/>
            <person name="Bode H.B."/>
        </authorList>
    </citation>
    <scope>NUCLEOTIDE SEQUENCE [LARGE SCALE GENOMIC DNA]</scope>
    <source>
        <strain evidence="3 4">DSM 17902</strain>
    </source>
</reference>
<evidence type="ECO:0000259" key="1">
    <source>
        <dbReference type="Pfam" id="PF08887"/>
    </source>
</evidence>
<proteinExistence type="predicted"/>
<accession>A0A2D0JN93</accession>
<dbReference type="Pfam" id="PF08906">
    <property type="entry name" value="T6SS_Tdi1_C"/>
    <property type="match status" value="1"/>
</dbReference>
<feature type="domain" description="GAD-related" evidence="1">
    <location>
        <begin position="6"/>
        <end position="108"/>
    </location>
</feature>
<evidence type="ECO:0000259" key="2">
    <source>
        <dbReference type="Pfam" id="PF08906"/>
    </source>
</evidence>
<gene>
    <name evidence="3" type="ORF">Xmir_02953</name>
</gene>
<protein>
    <submittedName>
        <fullName evidence="3">GAD-like domain protein</fullName>
    </submittedName>
</protein>
<dbReference type="Proteomes" id="UP000221980">
    <property type="component" value="Unassembled WGS sequence"/>
</dbReference>
<name>A0A2D0JN93_9GAMM</name>
<dbReference type="InterPro" id="IPR015002">
    <property type="entry name" value="T6SS_Tdi1_C"/>
</dbReference>
<evidence type="ECO:0000313" key="3">
    <source>
        <dbReference type="EMBL" id="PHM47626.1"/>
    </source>
</evidence>
<dbReference type="EMBL" id="NITZ01000016">
    <property type="protein sequence ID" value="PHM47626.1"/>
    <property type="molecule type" value="Genomic_DNA"/>
</dbReference>
<dbReference type="RefSeq" id="WP_099114981.1">
    <property type="nucleotide sequence ID" value="NZ_CAWNQI010000047.1"/>
</dbReference>
<evidence type="ECO:0000313" key="4">
    <source>
        <dbReference type="Proteomes" id="UP000221980"/>
    </source>
</evidence>
<dbReference type="InterPro" id="IPR014983">
    <property type="entry name" value="GAD-rel"/>
</dbReference>
<dbReference type="AlphaFoldDB" id="A0A2D0JN93"/>
<dbReference type="OrthoDB" id="9016361at2"/>
<sequence length="211" mass="24416">MRDEDFECFIEEMGEATQHRAVPTQAMEKWKGRLPDQLLHYWKTEGWNSYHNGLFSIVNPDDYEGIVDMWLEDTPFESTDSYHAIARSGFGKLYLCGETTGINLTIHCALNSILYSKDHAYKKEKKDLNNEISYFFGAKSIDDFDFEDDDDIGIFSRAVKVHGPLHENEIFGFEPALILGGDIMLENVRKLDMHIHLDILRQFSDPEIDEI</sequence>
<organism evidence="3 4">
    <name type="scientific">Xenorhabdus miraniensis</name>
    <dbReference type="NCBI Taxonomy" id="351674"/>
    <lineage>
        <taxon>Bacteria</taxon>
        <taxon>Pseudomonadati</taxon>
        <taxon>Pseudomonadota</taxon>
        <taxon>Gammaproteobacteria</taxon>
        <taxon>Enterobacterales</taxon>
        <taxon>Morganellaceae</taxon>
        <taxon>Xenorhabdus</taxon>
    </lineage>
</organism>
<dbReference type="Pfam" id="PF08887">
    <property type="entry name" value="GAD-like"/>
    <property type="match status" value="1"/>
</dbReference>
<feature type="domain" description="T6SS immunity protein Tdi1 C-terminal" evidence="2">
    <location>
        <begin position="130"/>
        <end position="203"/>
    </location>
</feature>
<comment type="caution">
    <text evidence="3">The sequence shown here is derived from an EMBL/GenBank/DDBJ whole genome shotgun (WGS) entry which is preliminary data.</text>
</comment>
<keyword evidence="4" id="KW-1185">Reference proteome</keyword>